<proteinExistence type="inferred from homology"/>
<dbReference type="SUPFAM" id="SSF55068">
    <property type="entry name" value="Peptide methionine sulfoxide reductase"/>
    <property type="match status" value="1"/>
</dbReference>
<feature type="active site" evidence="5">
    <location>
        <position position="54"/>
    </location>
</feature>
<dbReference type="InterPro" id="IPR002569">
    <property type="entry name" value="Met_Sox_Rdtase_MsrA_dom"/>
</dbReference>
<dbReference type="NCBIfam" id="TIGR00401">
    <property type="entry name" value="msrA"/>
    <property type="match status" value="1"/>
</dbReference>
<comment type="similarity">
    <text evidence="1 5">Belongs to the MsrA Met sulfoxide reductase family.</text>
</comment>
<evidence type="ECO:0000256" key="4">
    <source>
        <dbReference type="ARBA" id="ARBA00048782"/>
    </source>
</evidence>
<dbReference type="RefSeq" id="WP_071908960.1">
    <property type="nucleotide sequence ID" value="NZ_CP017637.1"/>
</dbReference>
<comment type="function">
    <text evidence="5">Has an important function as a repair enzyme for proteins that have been inactivated by oxidation. Catalyzes the reversible oxidation-reduction of methionine sulfoxide in proteins to methionine.</text>
</comment>
<feature type="domain" description="Peptide methionine sulphoxide reductase MsrA" evidence="6">
    <location>
        <begin position="47"/>
        <end position="201"/>
    </location>
</feature>
<dbReference type="Pfam" id="PF01625">
    <property type="entry name" value="PMSR"/>
    <property type="match status" value="1"/>
</dbReference>
<dbReference type="FunFam" id="3.30.1060.10:FF:000001">
    <property type="entry name" value="Peptide methionine sulfoxide reductase MsrA"/>
    <property type="match status" value="1"/>
</dbReference>
<dbReference type="Proteomes" id="UP000181962">
    <property type="component" value="Chromosome"/>
</dbReference>
<sequence length="220" mass="23489">MLFMRKTTALPSATEALPGRAQAIPTATTHFVNGAKLQPPYPAGLEQAVFGLGCFWGAERKYWQLGDGVYATAVGYAGGHTPNPTYEETCSGRTGHTEVVLVVFDPKKISYEKLLKTFWESHNPTQGMRQGNDVGTQYRSAIYTYSDAQKKAADESKALYQKALAAKGLGAITTEIAPAGAFYFAEDYHQQYLAKNPAGYCGLGGTGVSCPIGVGVSASV</sequence>
<gene>
    <name evidence="5" type="primary">msrA</name>
    <name evidence="7" type="ORF">BKD09_04240</name>
</gene>
<dbReference type="PANTHER" id="PTHR42799">
    <property type="entry name" value="MITOCHONDRIAL PEPTIDE METHIONINE SULFOXIDE REDUCTASE"/>
    <property type="match status" value="1"/>
</dbReference>
<evidence type="ECO:0000256" key="3">
    <source>
        <dbReference type="ARBA" id="ARBA00047806"/>
    </source>
</evidence>
<evidence type="ECO:0000313" key="7">
    <source>
        <dbReference type="EMBL" id="APG07532.1"/>
    </source>
</evidence>
<keyword evidence="2 5" id="KW-0560">Oxidoreductase</keyword>
<dbReference type="InterPro" id="IPR036509">
    <property type="entry name" value="Met_Sox_Rdtase_MsrA_sf"/>
</dbReference>
<dbReference type="EMBL" id="CP017637">
    <property type="protein sequence ID" value="APG07532.1"/>
    <property type="molecule type" value="Genomic_DNA"/>
</dbReference>
<dbReference type="GO" id="GO:0033744">
    <property type="term" value="F:L-methionine:thioredoxin-disulfide S-oxidoreductase activity"/>
    <property type="evidence" value="ECO:0007669"/>
    <property type="project" value="RHEA"/>
</dbReference>
<name>A0A1L3F2P9_BRAJP</name>
<evidence type="ECO:0000256" key="5">
    <source>
        <dbReference type="HAMAP-Rule" id="MF_01401"/>
    </source>
</evidence>
<dbReference type="GO" id="GO:0008113">
    <property type="term" value="F:peptide-methionine (S)-S-oxide reductase activity"/>
    <property type="evidence" value="ECO:0007669"/>
    <property type="project" value="UniProtKB-UniRule"/>
</dbReference>
<organism evidence="7 8">
    <name type="scientific">Bradyrhizobium japonicum</name>
    <dbReference type="NCBI Taxonomy" id="375"/>
    <lineage>
        <taxon>Bacteria</taxon>
        <taxon>Pseudomonadati</taxon>
        <taxon>Pseudomonadota</taxon>
        <taxon>Alphaproteobacteria</taxon>
        <taxon>Hyphomicrobiales</taxon>
        <taxon>Nitrobacteraceae</taxon>
        <taxon>Bradyrhizobium</taxon>
    </lineage>
</organism>
<dbReference type="GO" id="GO:0034599">
    <property type="term" value="P:cellular response to oxidative stress"/>
    <property type="evidence" value="ECO:0007669"/>
    <property type="project" value="TreeGrafter"/>
</dbReference>
<evidence type="ECO:0000256" key="2">
    <source>
        <dbReference type="ARBA" id="ARBA00023002"/>
    </source>
</evidence>
<comment type="catalytic activity">
    <reaction evidence="3 5">
        <text>L-methionyl-[protein] + [thioredoxin]-disulfide + H2O = L-methionyl-(S)-S-oxide-[protein] + [thioredoxin]-dithiol</text>
        <dbReference type="Rhea" id="RHEA:14217"/>
        <dbReference type="Rhea" id="RHEA-COMP:10698"/>
        <dbReference type="Rhea" id="RHEA-COMP:10700"/>
        <dbReference type="Rhea" id="RHEA-COMP:12313"/>
        <dbReference type="Rhea" id="RHEA-COMP:12315"/>
        <dbReference type="ChEBI" id="CHEBI:15377"/>
        <dbReference type="ChEBI" id="CHEBI:16044"/>
        <dbReference type="ChEBI" id="CHEBI:29950"/>
        <dbReference type="ChEBI" id="CHEBI:44120"/>
        <dbReference type="ChEBI" id="CHEBI:50058"/>
        <dbReference type="EC" id="1.8.4.11"/>
    </reaction>
</comment>
<reference evidence="7 8" key="1">
    <citation type="submission" date="2016-11" db="EMBL/GenBank/DDBJ databases">
        <title>Complete Genome Sequence of Bradyrhizobium sp. strain J5, an isolated from soybean nodule in Hokkaido.</title>
        <authorList>
            <person name="Kanehara K."/>
        </authorList>
    </citation>
    <scope>NUCLEOTIDE SEQUENCE [LARGE SCALE GENOMIC DNA]</scope>
    <source>
        <strain evidence="7 8">J5</strain>
    </source>
</reference>
<evidence type="ECO:0000256" key="1">
    <source>
        <dbReference type="ARBA" id="ARBA00005591"/>
    </source>
</evidence>
<accession>A0A1L3F2P9</accession>
<evidence type="ECO:0000259" key="6">
    <source>
        <dbReference type="Pfam" id="PF01625"/>
    </source>
</evidence>
<dbReference type="Gene3D" id="3.30.1060.10">
    <property type="entry name" value="Peptide methionine sulphoxide reductase MsrA"/>
    <property type="match status" value="1"/>
</dbReference>
<protein>
    <recommendedName>
        <fullName evidence="5">Peptide methionine sulfoxide reductase MsrA</fullName>
        <shortName evidence="5">Protein-methionine-S-oxide reductase</shortName>
        <ecNumber evidence="5">1.8.4.11</ecNumber>
    </recommendedName>
    <alternativeName>
        <fullName evidence="5">Peptide-methionine (S)-S-oxide reductase</fullName>
        <shortName evidence="5">Peptide Met(O) reductase</shortName>
    </alternativeName>
</protein>
<dbReference type="HAMAP" id="MF_01401">
    <property type="entry name" value="MsrA"/>
    <property type="match status" value="1"/>
</dbReference>
<evidence type="ECO:0000313" key="8">
    <source>
        <dbReference type="Proteomes" id="UP000181962"/>
    </source>
</evidence>
<comment type="catalytic activity">
    <reaction evidence="4 5">
        <text>[thioredoxin]-disulfide + L-methionine + H2O = L-methionine (S)-S-oxide + [thioredoxin]-dithiol</text>
        <dbReference type="Rhea" id="RHEA:19993"/>
        <dbReference type="Rhea" id="RHEA-COMP:10698"/>
        <dbReference type="Rhea" id="RHEA-COMP:10700"/>
        <dbReference type="ChEBI" id="CHEBI:15377"/>
        <dbReference type="ChEBI" id="CHEBI:29950"/>
        <dbReference type="ChEBI" id="CHEBI:50058"/>
        <dbReference type="ChEBI" id="CHEBI:57844"/>
        <dbReference type="ChEBI" id="CHEBI:58772"/>
        <dbReference type="EC" id="1.8.4.11"/>
    </reaction>
</comment>
<dbReference type="EC" id="1.8.4.11" evidence="5"/>
<dbReference type="InterPro" id="IPR050162">
    <property type="entry name" value="MsrA_MetSO_reductase"/>
</dbReference>
<dbReference type="OrthoDB" id="4174719at2"/>
<dbReference type="PANTHER" id="PTHR42799:SF2">
    <property type="entry name" value="MITOCHONDRIAL PEPTIDE METHIONINE SULFOXIDE REDUCTASE"/>
    <property type="match status" value="1"/>
</dbReference>
<dbReference type="AlphaFoldDB" id="A0A1L3F2P9"/>
<dbReference type="GO" id="GO:0005737">
    <property type="term" value="C:cytoplasm"/>
    <property type="evidence" value="ECO:0007669"/>
    <property type="project" value="TreeGrafter"/>
</dbReference>